<keyword evidence="3" id="KW-1185">Reference proteome</keyword>
<accession>A0A6G7YPJ1</accession>
<dbReference type="InterPro" id="IPR035437">
    <property type="entry name" value="SNase_OB-fold_sf"/>
</dbReference>
<dbReference type="SMART" id="SM00318">
    <property type="entry name" value="SNc"/>
    <property type="match status" value="1"/>
</dbReference>
<evidence type="ECO:0000313" key="2">
    <source>
        <dbReference type="EMBL" id="QIK78646.1"/>
    </source>
</evidence>
<gene>
    <name evidence="2" type="ORF">G7077_06795</name>
</gene>
<evidence type="ECO:0000259" key="1">
    <source>
        <dbReference type="PROSITE" id="PS50830"/>
    </source>
</evidence>
<dbReference type="RefSeq" id="WP_166411039.1">
    <property type="nucleotide sequence ID" value="NZ_CP049869.1"/>
</dbReference>
<dbReference type="PANTHER" id="PTHR12302">
    <property type="entry name" value="EBNA2 BINDING PROTEIN P100"/>
    <property type="match status" value="1"/>
</dbReference>
<reference evidence="2 3" key="1">
    <citation type="submission" date="2020-03" db="EMBL/GenBank/DDBJ databases">
        <title>Sphingomonas sp. nov., isolated from fish.</title>
        <authorList>
            <person name="Hyun D.-W."/>
            <person name="Bae J.-W."/>
        </authorList>
    </citation>
    <scope>NUCLEOTIDE SEQUENCE [LARGE SCALE GENOMIC DNA]</scope>
    <source>
        <strain evidence="2 3">HDW15B</strain>
    </source>
</reference>
<dbReference type="PROSITE" id="PS50830">
    <property type="entry name" value="TNASE_3"/>
    <property type="match status" value="1"/>
</dbReference>
<dbReference type="KEGG" id="spii:G7077_06795"/>
<dbReference type="Proteomes" id="UP000503222">
    <property type="component" value="Chromosome"/>
</dbReference>
<feature type="domain" description="TNase-like" evidence="1">
    <location>
        <begin position="20"/>
        <end position="142"/>
    </location>
</feature>
<dbReference type="Pfam" id="PF00565">
    <property type="entry name" value="SNase"/>
    <property type="match status" value="1"/>
</dbReference>
<evidence type="ECO:0000313" key="3">
    <source>
        <dbReference type="Proteomes" id="UP000503222"/>
    </source>
</evidence>
<proteinExistence type="predicted"/>
<sequence length="238" mass="26237">MKRHFALTITLFLTEPGFAQEIVSGVGKAADGDTLTLGADRIRLFGIDAPELNQTCERSGQRWNCGEEAKVRLASLISRGISCSTNGTDDFGRLLARCSLNGVDLNQLMVTSGFAVAFRRYSLDYVSAEEKARAAKRGIWAGSFQMPSDYRQSGRGGRPDKWVVTTNRVGPISRAAEEATSSSNSLRTACDIKGNRNRKGQWIYHMPEMPYYGSTRAEQMFCSEAEAQAAGYRRAIVR</sequence>
<dbReference type="Gene3D" id="2.40.50.90">
    <property type="match status" value="1"/>
</dbReference>
<name>A0A6G7YPJ1_9SPHN</name>
<organism evidence="2 3">
    <name type="scientific">Sphingomonas piscis</name>
    <dbReference type="NCBI Taxonomy" id="2714943"/>
    <lineage>
        <taxon>Bacteria</taxon>
        <taxon>Pseudomonadati</taxon>
        <taxon>Pseudomonadota</taxon>
        <taxon>Alphaproteobacteria</taxon>
        <taxon>Sphingomonadales</taxon>
        <taxon>Sphingomonadaceae</taxon>
        <taxon>Sphingomonas</taxon>
    </lineage>
</organism>
<dbReference type="EMBL" id="CP049869">
    <property type="protein sequence ID" value="QIK78646.1"/>
    <property type="molecule type" value="Genomic_DNA"/>
</dbReference>
<protein>
    <submittedName>
        <fullName evidence="2">Thermonuclease family protein</fullName>
    </submittedName>
</protein>
<dbReference type="InterPro" id="IPR016071">
    <property type="entry name" value="Staphylococal_nuclease_OB-fold"/>
</dbReference>
<dbReference type="PANTHER" id="PTHR12302:SF26">
    <property type="entry name" value="BLR1266 PROTEIN"/>
    <property type="match status" value="1"/>
</dbReference>
<dbReference type="SUPFAM" id="SSF50199">
    <property type="entry name" value="Staphylococcal nuclease"/>
    <property type="match status" value="1"/>
</dbReference>
<dbReference type="AlphaFoldDB" id="A0A6G7YPJ1"/>